<dbReference type="NCBIfam" id="TIGR01128">
    <property type="entry name" value="holA"/>
    <property type="match status" value="1"/>
</dbReference>
<protein>
    <recommendedName>
        <fullName evidence="7">DNA polymerase III subunit delta</fullName>
    </recommendedName>
</protein>
<dbReference type="InterPro" id="IPR027417">
    <property type="entry name" value="P-loop_NTPase"/>
</dbReference>
<name>A0A9D9NDL3_9SPIO</name>
<proteinExistence type="predicted"/>
<dbReference type="Gene3D" id="1.20.272.10">
    <property type="match status" value="1"/>
</dbReference>
<accession>A0A9D9NDL3</accession>
<evidence type="ECO:0000313" key="5">
    <source>
        <dbReference type="EMBL" id="MBO8469606.1"/>
    </source>
</evidence>
<keyword evidence="3" id="KW-0235">DNA replication</keyword>
<dbReference type="GO" id="GO:0009360">
    <property type="term" value="C:DNA polymerase III complex"/>
    <property type="evidence" value="ECO:0007669"/>
    <property type="project" value="TreeGrafter"/>
</dbReference>
<evidence type="ECO:0000256" key="2">
    <source>
        <dbReference type="ARBA" id="ARBA00022695"/>
    </source>
</evidence>
<dbReference type="GO" id="GO:0006261">
    <property type="term" value="P:DNA-templated DNA replication"/>
    <property type="evidence" value="ECO:0007669"/>
    <property type="project" value="TreeGrafter"/>
</dbReference>
<dbReference type="Gene3D" id="3.40.50.300">
    <property type="entry name" value="P-loop containing nucleotide triphosphate hydrolases"/>
    <property type="match status" value="1"/>
</dbReference>
<keyword evidence="1" id="KW-0808">Transferase</keyword>
<organism evidence="5 6">
    <name type="scientific">Candidatus Ornithospirochaeta stercoravium</name>
    <dbReference type="NCBI Taxonomy" id="2840897"/>
    <lineage>
        <taxon>Bacteria</taxon>
        <taxon>Pseudomonadati</taxon>
        <taxon>Spirochaetota</taxon>
        <taxon>Spirochaetia</taxon>
        <taxon>Spirochaetales</taxon>
        <taxon>Spirochaetaceae</taxon>
        <taxon>Spirochaetaceae incertae sedis</taxon>
        <taxon>Candidatus Ornithospirochaeta</taxon>
    </lineage>
</organism>
<dbReference type="GO" id="GO:0003887">
    <property type="term" value="F:DNA-directed DNA polymerase activity"/>
    <property type="evidence" value="ECO:0007669"/>
    <property type="project" value="UniProtKB-KW"/>
</dbReference>
<dbReference type="GO" id="GO:0003677">
    <property type="term" value="F:DNA binding"/>
    <property type="evidence" value="ECO:0007669"/>
    <property type="project" value="InterPro"/>
</dbReference>
<dbReference type="PANTHER" id="PTHR34388">
    <property type="entry name" value="DNA POLYMERASE III SUBUNIT DELTA"/>
    <property type="match status" value="1"/>
</dbReference>
<dbReference type="EMBL" id="JADIMF010000122">
    <property type="protein sequence ID" value="MBO8469606.1"/>
    <property type="molecule type" value="Genomic_DNA"/>
</dbReference>
<keyword evidence="4" id="KW-0239">DNA-directed DNA polymerase</keyword>
<reference evidence="5" key="2">
    <citation type="journal article" date="2021" name="PeerJ">
        <title>Extensive microbial diversity within the chicken gut microbiome revealed by metagenomics and culture.</title>
        <authorList>
            <person name="Gilroy R."/>
            <person name="Ravi A."/>
            <person name="Getino M."/>
            <person name="Pursley I."/>
            <person name="Horton D.L."/>
            <person name="Alikhan N.F."/>
            <person name="Baker D."/>
            <person name="Gharbi K."/>
            <person name="Hall N."/>
            <person name="Watson M."/>
            <person name="Adriaenssens E.M."/>
            <person name="Foster-Nyarko E."/>
            <person name="Jarju S."/>
            <person name="Secka A."/>
            <person name="Antonio M."/>
            <person name="Oren A."/>
            <person name="Chaudhuri R.R."/>
            <person name="La Ragione R."/>
            <person name="Hildebrand F."/>
            <person name="Pallen M.J."/>
        </authorList>
    </citation>
    <scope>NUCLEOTIDE SEQUENCE</scope>
    <source>
        <strain evidence="5">14700</strain>
    </source>
</reference>
<dbReference type="InterPro" id="IPR005790">
    <property type="entry name" value="DNA_polIII_delta"/>
</dbReference>
<dbReference type="Proteomes" id="UP000810292">
    <property type="component" value="Unassembled WGS sequence"/>
</dbReference>
<evidence type="ECO:0000256" key="4">
    <source>
        <dbReference type="ARBA" id="ARBA00022932"/>
    </source>
</evidence>
<evidence type="ECO:0000256" key="1">
    <source>
        <dbReference type="ARBA" id="ARBA00022679"/>
    </source>
</evidence>
<reference evidence="5" key="1">
    <citation type="submission" date="2020-10" db="EMBL/GenBank/DDBJ databases">
        <authorList>
            <person name="Gilroy R."/>
        </authorList>
    </citation>
    <scope>NUCLEOTIDE SEQUENCE</scope>
    <source>
        <strain evidence="5">14700</strain>
    </source>
</reference>
<dbReference type="AlphaFoldDB" id="A0A9D9NDL3"/>
<keyword evidence="2" id="KW-0548">Nucleotidyltransferase</keyword>
<sequence length="356" mass="40245">MNYFLLGPEEGQKADWLNEEKKRVLSEHPDAEIHQIFVGDDKGEDLDAALSQQSLFSSFRFVIVKQYENRTARDTFDKAIISFLESGMDDAEFVVISSEKSSTKLGKKITDSKNVSVIMFWEMFDNQKRGWIKSAFQKEGFFISDEGVDEVLFSVDNNTAEMRNLVSALAIYFHATDKSKHEITPDDIRKYSLQTRGEDGNTLFQAIAECDLEHAESILASIINADSTASGRAFSTIVQRFRELESYEELKASGQGDESAFANAEAITPFTAFYQGKGIKKRDWPMFRKAASSYPLPDTRRIIKYLGKMDTDIKGTGSEWISMMFSSLLYTIIMRKGMEEDICINEPLLGGEGLRS</sequence>
<dbReference type="SUPFAM" id="SSF52540">
    <property type="entry name" value="P-loop containing nucleoside triphosphate hydrolases"/>
    <property type="match status" value="1"/>
</dbReference>
<comment type="caution">
    <text evidence="5">The sequence shown here is derived from an EMBL/GenBank/DDBJ whole genome shotgun (WGS) entry which is preliminary data.</text>
</comment>
<evidence type="ECO:0008006" key="7">
    <source>
        <dbReference type="Google" id="ProtNLM"/>
    </source>
</evidence>
<evidence type="ECO:0000256" key="3">
    <source>
        <dbReference type="ARBA" id="ARBA00022705"/>
    </source>
</evidence>
<dbReference type="PANTHER" id="PTHR34388:SF1">
    <property type="entry name" value="DNA POLYMERASE III SUBUNIT DELTA"/>
    <property type="match status" value="1"/>
</dbReference>
<gene>
    <name evidence="5" type="ORF">IAA72_07465</name>
</gene>
<evidence type="ECO:0000313" key="6">
    <source>
        <dbReference type="Proteomes" id="UP000810292"/>
    </source>
</evidence>